<dbReference type="GO" id="GO:0016020">
    <property type="term" value="C:membrane"/>
    <property type="evidence" value="ECO:0007669"/>
    <property type="project" value="UniProtKB-SubCell"/>
</dbReference>
<reference evidence="4 5" key="1">
    <citation type="submission" date="2018-01" db="EMBL/GenBank/DDBJ databases">
        <title>Complete genome sequence of Flavivirga eckloniae ECD14 isolated from seaweed Ecklonia cava.</title>
        <authorList>
            <person name="Lee J.H."/>
            <person name="Baik K.S."/>
            <person name="Seong C.N."/>
        </authorList>
    </citation>
    <scope>NUCLEOTIDE SEQUENCE [LARGE SCALE GENOMIC DNA]</scope>
    <source>
        <strain evidence="4 5">ECD14</strain>
    </source>
</reference>
<keyword evidence="4" id="KW-0378">Hydrolase</keyword>
<protein>
    <submittedName>
        <fullName evidence="4">Serine hydrolase</fullName>
    </submittedName>
</protein>
<dbReference type="Gene3D" id="3.40.710.10">
    <property type="entry name" value="DD-peptidase/beta-lactamase superfamily"/>
    <property type="match status" value="1"/>
</dbReference>
<proteinExistence type="predicted"/>
<dbReference type="Proteomes" id="UP000235826">
    <property type="component" value="Chromosome"/>
</dbReference>
<gene>
    <name evidence="4" type="ORF">C1H87_12355</name>
</gene>
<dbReference type="Pfam" id="PF00144">
    <property type="entry name" value="Beta-lactamase"/>
    <property type="match status" value="1"/>
</dbReference>
<dbReference type="RefSeq" id="WP_102756109.1">
    <property type="nucleotide sequence ID" value="NZ_CP025791.1"/>
</dbReference>
<organism evidence="4 5">
    <name type="scientific">Flavivirga eckloniae</name>
    <dbReference type="NCBI Taxonomy" id="1803846"/>
    <lineage>
        <taxon>Bacteria</taxon>
        <taxon>Pseudomonadati</taxon>
        <taxon>Bacteroidota</taxon>
        <taxon>Flavobacteriia</taxon>
        <taxon>Flavobacteriales</taxon>
        <taxon>Flavobacteriaceae</taxon>
        <taxon>Flavivirga</taxon>
    </lineage>
</organism>
<dbReference type="KEGG" id="fek:C1H87_12355"/>
<evidence type="ECO:0000259" key="3">
    <source>
        <dbReference type="Pfam" id="PF00144"/>
    </source>
</evidence>
<dbReference type="InterPro" id="IPR001466">
    <property type="entry name" value="Beta-lactam-related"/>
</dbReference>
<sequence>MKKTIITLILSASLHFSFCQINSTTSDKLTQELENIHVRGHINGFSVAIVDQTNILFTKGFGHADIQKNLEYTENTIQNIGSISKTFIGVALLKAQELDKLKLDDPINKYLPFEVINPYFPNEVITIRQLTTHTSGIKDTSSYEKYGYVLKEKDNEGTKVNRNFRLPSDMMTQSTFLKKILSADGKWYKKSNFFKNRPGEKFEYSNIAAGLAALILENATDESFSKFTNEHIFKPLNMLNTGWSFKEINISKHSKLYANKKTELAFYQLVTYPDGGLIISSSNLGKYLCELIAGFDGNGKILNKKSYGELFKPQLTEDHFEERNDRAYNDEYNMGVFMGISAQDQIGHTGGDPGVTTYMFFNTKTRIGKILIVNTNLNKEGVKEFIDIWKKLEEYENQLN</sequence>
<dbReference type="EMBL" id="CP025791">
    <property type="protein sequence ID" value="AUP79454.1"/>
    <property type="molecule type" value="Genomic_DNA"/>
</dbReference>
<dbReference type="SUPFAM" id="SSF56601">
    <property type="entry name" value="beta-lactamase/transpeptidase-like"/>
    <property type="match status" value="1"/>
</dbReference>
<evidence type="ECO:0000313" key="5">
    <source>
        <dbReference type="Proteomes" id="UP000235826"/>
    </source>
</evidence>
<dbReference type="PANTHER" id="PTHR46825">
    <property type="entry name" value="D-ALANYL-D-ALANINE-CARBOXYPEPTIDASE/ENDOPEPTIDASE AMPH"/>
    <property type="match status" value="1"/>
</dbReference>
<keyword evidence="2" id="KW-0472">Membrane</keyword>
<keyword evidence="5" id="KW-1185">Reference proteome</keyword>
<name>A0A2K9PQX4_9FLAO</name>
<comment type="subcellular location">
    <subcellularLocation>
        <location evidence="1">Membrane</location>
    </subcellularLocation>
</comment>
<dbReference type="OrthoDB" id="846150at2"/>
<dbReference type="InterPro" id="IPR012338">
    <property type="entry name" value="Beta-lactam/transpept-like"/>
</dbReference>
<dbReference type="PANTHER" id="PTHR46825:SF11">
    <property type="entry name" value="PENICILLIN-BINDING PROTEIN 4"/>
    <property type="match status" value="1"/>
</dbReference>
<dbReference type="InterPro" id="IPR050491">
    <property type="entry name" value="AmpC-like"/>
</dbReference>
<evidence type="ECO:0000256" key="1">
    <source>
        <dbReference type="ARBA" id="ARBA00004370"/>
    </source>
</evidence>
<accession>A0A2K9PQX4</accession>
<evidence type="ECO:0000256" key="2">
    <source>
        <dbReference type="ARBA" id="ARBA00023136"/>
    </source>
</evidence>
<feature type="domain" description="Beta-lactamase-related" evidence="3">
    <location>
        <begin position="38"/>
        <end position="383"/>
    </location>
</feature>
<dbReference type="AlphaFoldDB" id="A0A2K9PQX4"/>
<evidence type="ECO:0000313" key="4">
    <source>
        <dbReference type="EMBL" id="AUP79454.1"/>
    </source>
</evidence>
<dbReference type="GO" id="GO:0016787">
    <property type="term" value="F:hydrolase activity"/>
    <property type="evidence" value="ECO:0007669"/>
    <property type="project" value="UniProtKB-KW"/>
</dbReference>